<gene>
    <name evidence="2" type="ORF">E6K74_08345</name>
</gene>
<dbReference type="EMBL" id="VBOU01000079">
    <property type="protein sequence ID" value="TMQ53923.1"/>
    <property type="molecule type" value="Genomic_DNA"/>
</dbReference>
<keyword evidence="1" id="KW-0732">Signal</keyword>
<proteinExistence type="predicted"/>
<accession>A0A538SRA5</accession>
<feature type="chain" id="PRO_5021860007" description="ZU5 domain-containing protein" evidence="1">
    <location>
        <begin position="23"/>
        <end position="188"/>
    </location>
</feature>
<dbReference type="AlphaFoldDB" id="A0A538SRA5"/>
<reference evidence="2 3" key="1">
    <citation type="journal article" date="2019" name="Nat. Microbiol.">
        <title>Mediterranean grassland soil C-N compound turnover is dependent on rainfall and depth, and is mediated by genomically divergent microorganisms.</title>
        <authorList>
            <person name="Diamond S."/>
            <person name="Andeer P.F."/>
            <person name="Li Z."/>
            <person name="Crits-Christoph A."/>
            <person name="Burstein D."/>
            <person name="Anantharaman K."/>
            <person name="Lane K.R."/>
            <person name="Thomas B.C."/>
            <person name="Pan C."/>
            <person name="Northen T.R."/>
            <person name="Banfield J.F."/>
        </authorList>
    </citation>
    <scope>NUCLEOTIDE SEQUENCE [LARGE SCALE GENOMIC DNA]</scope>
    <source>
        <strain evidence="2">WS_4</strain>
    </source>
</reference>
<sequence>MLGRIRFSRGLALSLTVLLAAAGCSNLPTQPLAPTQSGSGVVTTDGQPAQVLGLFEGSSTSTNTKSKVIGVLGGTVSVGDFTIVVPPLALTRTATITVTQPDLARPVVNLSISPATANGFLLPVLLVANASRMDRSLLAVAYISYLNPATGKWETVPGCSVSLLGLTVTAPLSHFSTYRVESGGKAGW</sequence>
<evidence type="ECO:0000256" key="1">
    <source>
        <dbReference type="SAM" id="SignalP"/>
    </source>
</evidence>
<evidence type="ECO:0008006" key="4">
    <source>
        <dbReference type="Google" id="ProtNLM"/>
    </source>
</evidence>
<dbReference type="PROSITE" id="PS51257">
    <property type="entry name" value="PROKAR_LIPOPROTEIN"/>
    <property type="match status" value="1"/>
</dbReference>
<name>A0A538SRA5_UNCEI</name>
<evidence type="ECO:0000313" key="2">
    <source>
        <dbReference type="EMBL" id="TMQ53923.1"/>
    </source>
</evidence>
<protein>
    <recommendedName>
        <fullName evidence="4">ZU5 domain-containing protein</fullName>
    </recommendedName>
</protein>
<comment type="caution">
    <text evidence="2">The sequence shown here is derived from an EMBL/GenBank/DDBJ whole genome shotgun (WGS) entry which is preliminary data.</text>
</comment>
<organism evidence="2 3">
    <name type="scientific">Eiseniibacteriota bacterium</name>
    <dbReference type="NCBI Taxonomy" id="2212470"/>
    <lineage>
        <taxon>Bacteria</taxon>
        <taxon>Candidatus Eiseniibacteriota</taxon>
    </lineage>
</organism>
<dbReference type="Proteomes" id="UP000319829">
    <property type="component" value="Unassembled WGS sequence"/>
</dbReference>
<feature type="signal peptide" evidence="1">
    <location>
        <begin position="1"/>
        <end position="22"/>
    </location>
</feature>
<evidence type="ECO:0000313" key="3">
    <source>
        <dbReference type="Proteomes" id="UP000319829"/>
    </source>
</evidence>